<name>A0A4Q1CEM0_9BACT</name>
<gene>
    <name evidence="1" type="ORF">ESA94_16990</name>
</gene>
<sequence>MTTTYKILFMVELLHDFYRNGQCTDFRIVPSTETAALLRNCKAMYKMTGNKLVVLIKTDTAGKPFIQPSATDKFTFYMELMKPLFITVSNIDASLLSNKRFYFSNLYNNKAVVAPGNELLYLSQPITAFAGAVNYKPGEFAAQAGTVYESIKTSTGVTPPDTTNWVSRNKNQYATKEDMLQFISTVHTFTTAPATSIQVQLFALNTATNMFDVIVFDKTVHYQTNVEAVAVDLSHLSKAKYKAVVNGTEQFVYISNEAVFNNLFAVIELYNHLPNGNDFSFFDAGGFVKDKIVAAKNVWLHFSVRFANRLAFWKYIATRKGIQAIDSNPSYSFAGNDNPADYFVSNIPVPLQETPHDFKLTLFQPISPEPPPAPNPDVHASGMLTKSGNDYYCNIYLNY</sequence>
<accession>A0A4Q1CEM0</accession>
<reference evidence="1 2" key="1">
    <citation type="submission" date="2019-01" db="EMBL/GenBank/DDBJ databases">
        <title>Lacibacter sp. strain TTM-7.</title>
        <authorList>
            <person name="Chen W.-M."/>
        </authorList>
    </citation>
    <scope>NUCLEOTIDE SEQUENCE [LARGE SCALE GENOMIC DNA]</scope>
    <source>
        <strain evidence="1 2">TTM-7</strain>
    </source>
</reference>
<evidence type="ECO:0000313" key="2">
    <source>
        <dbReference type="Proteomes" id="UP000290204"/>
    </source>
</evidence>
<keyword evidence="2" id="KW-1185">Reference proteome</keyword>
<protein>
    <submittedName>
        <fullName evidence="1">Uncharacterized protein</fullName>
    </submittedName>
</protein>
<evidence type="ECO:0000313" key="1">
    <source>
        <dbReference type="EMBL" id="RXK58338.1"/>
    </source>
</evidence>
<dbReference type="Proteomes" id="UP000290204">
    <property type="component" value="Unassembled WGS sequence"/>
</dbReference>
<proteinExistence type="predicted"/>
<dbReference type="OrthoDB" id="583528at2"/>
<organism evidence="1 2">
    <name type="scientific">Lacibacter luteus</name>
    <dbReference type="NCBI Taxonomy" id="2508719"/>
    <lineage>
        <taxon>Bacteria</taxon>
        <taxon>Pseudomonadati</taxon>
        <taxon>Bacteroidota</taxon>
        <taxon>Chitinophagia</taxon>
        <taxon>Chitinophagales</taxon>
        <taxon>Chitinophagaceae</taxon>
        <taxon>Lacibacter</taxon>
    </lineage>
</organism>
<dbReference type="AlphaFoldDB" id="A0A4Q1CEM0"/>
<dbReference type="RefSeq" id="WP_129132138.1">
    <property type="nucleotide sequence ID" value="NZ_SDHW01000006.1"/>
</dbReference>
<comment type="caution">
    <text evidence="1">The sequence shown here is derived from an EMBL/GenBank/DDBJ whole genome shotgun (WGS) entry which is preliminary data.</text>
</comment>
<dbReference type="EMBL" id="SDHW01000006">
    <property type="protein sequence ID" value="RXK58338.1"/>
    <property type="molecule type" value="Genomic_DNA"/>
</dbReference>